<dbReference type="EMBL" id="CP074402">
    <property type="protein sequence ID" value="QVJ02124.1"/>
    <property type="molecule type" value="Genomic_DNA"/>
</dbReference>
<reference evidence="7" key="1">
    <citation type="submission" date="2021-05" db="EMBL/GenBank/DDBJ databases">
        <authorList>
            <person name="Kaiqin L."/>
            <person name="Jian G."/>
        </authorList>
    </citation>
    <scope>NUCLEOTIDE SEQUENCE</scope>
    <source>
        <strain evidence="7">HDS5</strain>
    </source>
</reference>
<dbReference type="PANTHER" id="PTHR38480:SF1">
    <property type="entry name" value="SLR0254 PROTEIN"/>
    <property type="match status" value="1"/>
</dbReference>
<evidence type="ECO:0000256" key="2">
    <source>
        <dbReference type="ARBA" id="ARBA00022692"/>
    </source>
</evidence>
<dbReference type="InterPro" id="IPR010432">
    <property type="entry name" value="RDD"/>
</dbReference>
<dbReference type="PANTHER" id="PTHR38480">
    <property type="entry name" value="SLR0254 PROTEIN"/>
    <property type="match status" value="1"/>
</dbReference>
<protein>
    <submittedName>
        <fullName evidence="7">RDD family protein</fullName>
    </submittedName>
</protein>
<evidence type="ECO:0000256" key="3">
    <source>
        <dbReference type="ARBA" id="ARBA00022989"/>
    </source>
</evidence>
<keyword evidence="8" id="KW-1185">Reference proteome</keyword>
<evidence type="ECO:0000259" key="6">
    <source>
        <dbReference type="Pfam" id="PF06271"/>
    </source>
</evidence>
<evidence type="ECO:0000313" key="8">
    <source>
        <dbReference type="Proteomes" id="UP000682416"/>
    </source>
</evidence>
<dbReference type="RefSeq" id="WP_378744906.1">
    <property type="nucleotide sequence ID" value="NZ_CBDRIY010000032.1"/>
</dbReference>
<dbReference type="Proteomes" id="UP000682416">
    <property type="component" value="Chromosome"/>
</dbReference>
<keyword evidence="3 5" id="KW-1133">Transmembrane helix</keyword>
<proteinExistence type="predicted"/>
<evidence type="ECO:0000313" key="7">
    <source>
        <dbReference type="EMBL" id="QVJ02124.1"/>
    </source>
</evidence>
<dbReference type="Pfam" id="PF06271">
    <property type="entry name" value="RDD"/>
    <property type="match status" value="1"/>
</dbReference>
<sequence length="271" mass="28949">MSYPGGGETRDDVYGVTPLVTGDAVVLELRPAGFATRAAAIAIDFLVQVIALIALGLLVNWIGVSVDFAATSAVSLASTILVIVGYPAAFESISRGRSLGKMALGLRVVGTDGSPERFRQALARALSGFVELWMTFGVIALVTSMLNRDGRRVGDFVAGTMVVEERTGGRRDTAVPMPPHLAAWAATTELSRLSPETANAARQYVLRYGELAEHTRHEMGSQLADTVASQISPLPPPGTTPPYFLAAVLAERRRRSLEAMNAEGQGRQERR</sequence>
<dbReference type="AlphaFoldDB" id="A0A975L9U7"/>
<comment type="subcellular location">
    <subcellularLocation>
        <location evidence="1">Membrane</location>
        <topology evidence="1">Multi-pass membrane protein</topology>
    </subcellularLocation>
</comment>
<accession>A0A975L9U7</accession>
<feature type="transmembrane region" description="Helical" evidence="5">
    <location>
        <begin position="68"/>
        <end position="89"/>
    </location>
</feature>
<feature type="domain" description="RDD" evidence="6">
    <location>
        <begin position="32"/>
        <end position="159"/>
    </location>
</feature>
<gene>
    <name evidence="7" type="ORF">KGD82_04695</name>
</gene>
<evidence type="ECO:0000256" key="4">
    <source>
        <dbReference type="ARBA" id="ARBA00023136"/>
    </source>
</evidence>
<dbReference type="GO" id="GO:0016020">
    <property type="term" value="C:membrane"/>
    <property type="evidence" value="ECO:0007669"/>
    <property type="project" value="UniProtKB-SubCell"/>
</dbReference>
<keyword evidence="4 5" id="KW-0472">Membrane</keyword>
<name>A0A975L9U7_9ACTN</name>
<feature type="transmembrane region" description="Helical" evidence="5">
    <location>
        <begin position="125"/>
        <end position="146"/>
    </location>
</feature>
<evidence type="ECO:0000256" key="5">
    <source>
        <dbReference type="SAM" id="Phobius"/>
    </source>
</evidence>
<keyword evidence="2 5" id="KW-0812">Transmembrane</keyword>
<dbReference type="KEGG" id="nec:KGD82_04695"/>
<organism evidence="7 8">
    <name type="scientific">Nocardiopsis eucommiae</name>
    <dbReference type="NCBI Taxonomy" id="2831970"/>
    <lineage>
        <taxon>Bacteria</taxon>
        <taxon>Bacillati</taxon>
        <taxon>Actinomycetota</taxon>
        <taxon>Actinomycetes</taxon>
        <taxon>Streptosporangiales</taxon>
        <taxon>Nocardiopsidaceae</taxon>
        <taxon>Nocardiopsis</taxon>
    </lineage>
</organism>
<feature type="transmembrane region" description="Helical" evidence="5">
    <location>
        <begin position="38"/>
        <end position="62"/>
    </location>
</feature>
<evidence type="ECO:0000256" key="1">
    <source>
        <dbReference type="ARBA" id="ARBA00004141"/>
    </source>
</evidence>